<organism evidence="1 2">
    <name type="scientific">Mangrovimicrobium sediminis</name>
    <dbReference type="NCBI Taxonomy" id="2562682"/>
    <lineage>
        <taxon>Bacteria</taxon>
        <taxon>Pseudomonadati</taxon>
        <taxon>Pseudomonadota</taxon>
        <taxon>Gammaproteobacteria</taxon>
        <taxon>Cellvibrionales</taxon>
        <taxon>Halieaceae</taxon>
        <taxon>Mangrovimicrobium</taxon>
    </lineage>
</organism>
<name>A0A4Z0M0W4_9GAMM</name>
<dbReference type="PANTHER" id="PTHR44147:SF2">
    <property type="entry name" value="DEHYDROGENASE_REDUCTASE SDR FAMILY MEMBER 1"/>
    <property type="match status" value="1"/>
</dbReference>
<gene>
    <name evidence="1" type="ORF">E4634_09815</name>
</gene>
<dbReference type="AlphaFoldDB" id="A0A4Z0M0W4"/>
<comment type="caution">
    <text evidence="1">The sequence shown here is derived from an EMBL/GenBank/DDBJ whole genome shotgun (WGS) entry which is preliminary data.</text>
</comment>
<keyword evidence="2" id="KW-1185">Reference proteome</keyword>
<evidence type="ECO:0000313" key="2">
    <source>
        <dbReference type="Proteomes" id="UP000298050"/>
    </source>
</evidence>
<protein>
    <submittedName>
        <fullName evidence="1">SDR family NAD(P)-dependent oxidoreductase</fullName>
    </submittedName>
</protein>
<dbReference type="OrthoDB" id="63584at2"/>
<sequence length="292" mass="31809">MDNNNIVAVVTGASRGAGRGIAIALGSYGCTVYVTGRSQKPEDAPKVGDTRLPGTIYETADAVTAAGGKGIAVRVDQADDDEIKALFEQVEREQGKLDILVNNAFPNLPAMTQPGNFWEKPLDLVDMLEVGVRGNYVASWYAAPLLMKNGGLIVFTSASGASHYVFGPVYGAHKASLDKFAADMAIDFRDQGVACLSIWMGSLLTERMQAMIDMEPDKYGYLKDVLETPEFTGHVIWALFRDPELMARSGQTIIGAEAALEYGVKDASERQPPSYRELYGVYPRPQFEKIIR</sequence>
<dbReference type="Gene3D" id="3.40.50.720">
    <property type="entry name" value="NAD(P)-binding Rossmann-like Domain"/>
    <property type="match status" value="1"/>
</dbReference>
<proteinExistence type="predicted"/>
<dbReference type="Proteomes" id="UP000298050">
    <property type="component" value="Unassembled WGS sequence"/>
</dbReference>
<dbReference type="InterPro" id="IPR036291">
    <property type="entry name" value="NAD(P)-bd_dom_sf"/>
</dbReference>
<dbReference type="EMBL" id="SRLE01000007">
    <property type="protein sequence ID" value="TGD73323.1"/>
    <property type="molecule type" value="Genomic_DNA"/>
</dbReference>
<accession>A0A4Z0M0W4</accession>
<dbReference type="InterPro" id="IPR002347">
    <property type="entry name" value="SDR_fam"/>
</dbReference>
<dbReference type="PANTHER" id="PTHR44147">
    <property type="entry name" value="DEHYDROGENASE/REDUCTASE SDR FAMILY MEMBER 1"/>
    <property type="match status" value="1"/>
</dbReference>
<reference evidence="1 2" key="1">
    <citation type="submission" date="2019-04" db="EMBL/GenBank/DDBJ databases">
        <title>Taxonomy of novel Haliea sp. from mangrove soil of West Coast of India.</title>
        <authorList>
            <person name="Verma A."/>
            <person name="Kumar P."/>
            <person name="Krishnamurthi S."/>
        </authorList>
    </citation>
    <scope>NUCLEOTIDE SEQUENCE [LARGE SCALE GENOMIC DNA]</scope>
    <source>
        <strain evidence="1 2">SAOS-164</strain>
    </source>
</reference>
<evidence type="ECO:0000313" key="1">
    <source>
        <dbReference type="EMBL" id="TGD73323.1"/>
    </source>
</evidence>
<dbReference type="Pfam" id="PF00106">
    <property type="entry name" value="adh_short"/>
    <property type="match status" value="1"/>
</dbReference>
<dbReference type="SUPFAM" id="SSF51735">
    <property type="entry name" value="NAD(P)-binding Rossmann-fold domains"/>
    <property type="match status" value="1"/>
</dbReference>
<dbReference type="RefSeq" id="WP_135443381.1">
    <property type="nucleotide sequence ID" value="NZ_SRLE01000007.1"/>
</dbReference>
<dbReference type="PRINTS" id="PR00081">
    <property type="entry name" value="GDHRDH"/>
</dbReference>